<dbReference type="AlphaFoldDB" id="A0A4S4M6H8"/>
<comment type="caution">
    <text evidence="1">The sequence shown here is derived from an EMBL/GenBank/DDBJ whole genome shotgun (WGS) entry which is preliminary data.</text>
</comment>
<dbReference type="OrthoDB" id="3358048at2759"/>
<gene>
    <name evidence="1" type="ORF">EW146_g1177</name>
</gene>
<evidence type="ECO:0000313" key="2">
    <source>
        <dbReference type="Proteomes" id="UP000310158"/>
    </source>
</evidence>
<reference evidence="1 2" key="1">
    <citation type="submission" date="2019-02" db="EMBL/GenBank/DDBJ databases">
        <title>Genome sequencing of the rare red list fungi Bondarzewia mesenterica.</title>
        <authorList>
            <person name="Buettner E."/>
            <person name="Kellner H."/>
        </authorList>
    </citation>
    <scope>NUCLEOTIDE SEQUENCE [LARGE SCALE GENOMIC DNA]</scope>
    <source>
        <strain evidence="1 2">DSM 108281</strain>
    </source>
</reference>
<proteinExistence type="predicted"/>
<name>A0A4S4M6H8_9AGAM</name>
<sequence>MNRPTSSTSSSCEPLSPSPVSCEVPLSIPVSKLPLPNPHPLHSRLTARSHLTYLLNPTHPSPLAILFPPFHSDSPIPLTTPFALLHVLLHLNLFLLSFPPHDRPSIFQFLGDDFSPLPYKAMYPAAAVAPLLSLVLGRASATTAWWGFALAIVAAQHTMHRWIAQGEASIIQLEKMKYDARGA</sequence>
<dbReference type="EMBL" id="SGPL01000029">
    <property type="protein sequence ID" value="THH20098.1"/>
    <property type="molecule type" value="Genomic_DNA"/>
</dbReference>
<keyword evidence="2" id="KW-1185">Reference proteome</keyword>
<evidence type="ECO:0000313" key="1">
    <source>
        <dbReference type="EMBL" id="THH20098.1"/>
    </source>
</evidence>
<organism evidence="1 2">
    <name type="scientific">Bondarzewia mesenterica</name>
    <dbReference type="NCBI Taxonomy" id="1095465"/>
    <lineage>
        <taxon>Eukaryota</taxon>
        <taxon>Fungi</taxon>
        <taxon>Dikarya</taxon>
        <taxon>Basidiomycota</taxon>
        <taxon>Agaricomycotina</taxon>
        <taxon>Agaricomycetes</taxon>
        <taxon>Russulales</taxon>
        <taxon>Bondarzewiaceae</taxon>
        <taxon>Bondarzewia</taxon>
    </lineage>
</organism>
<dbReference type="Proteomes" id="UP000310158">
    <property type="component" value="Unassembled WGS sequence"/>
</dbReference>
<accession>A0A4S4M6H8</accession>
<protein>
    <submittedName>
        <fullName evidence="1">Uncharacterized protein</fullName>
    </submittedName>
</protein>